<dbReference type="EMBL" id="NXDM01000001">
    <property type="protein sequence ID" value="PCK82841.1"/>
    <property type="molecule type" value="Genomic_DNA"/>
</dbReference>
<proteinExistence type="predicted"/>
<organism evidence="1 2">
    <name type="scientific">Rhizobium sophoriradicis</name>
    <dbReference type="NCBI Taxonomy" id="1535245"/>
    <lineage>
        <taxon>Bacteria</taxon>
        <taxon>Pseudomonadati</taxon>
        <taxon>Pseudomonadota</taxon>
        <taxon>Alphaproteobacteria</taxon>
        <taxon>Hyphomicrobiales</taxon>
        <taxon>Rhizobiaceae</taxon>
        <taxon>Rhizobium/Agrobacterium group</taxon>
        <taxon>Rhizobium</taxon>
    </lineage>
</organism>
<evidence type="ECO:0000313" key="2">
    <source>
        <dbReference type="Proteomes" id="UP000218807"/>
    </source>
</evidence>
<sequence length="60" mass="6343">MGDKLAGTPTPPTLIPVLVTGIQPPRVRAVNEAIGRLKKSLAPKDLGALDSCDKHRNEGE</sequence>
<protein>
    <submittedName>
        <fullName evidence="1">Uncharacterized protein</fullName>
    </submittedName>
</protein>
<keyword evidence="2" id="KW-1185">Reference proteome</keyword>
<comment type="caution">
    <text evidence="1">The sequence shown here is derived from an EMBL/GenBank/DDBJ whole genome shotgun (WGS) entry which is preliminary data.</text>
</comment>
<dbReference type="AlphaFoldDB" id="A0A2A5L0S2"/>
<accession>A0A2A5L0S2</accession>
<reference evidence="1 2" key="1">
    <citation type="submission" date="2017-09" db="EMBL/GenBank/DDBJ databases">
        <title>Comparative genomics of rhizobia isolated from Phaseolus vulgaris in China.</title>
        <authorList>
            <person name="Tong W."/>
        </authorList>
    </citation>
    <scope>NUCLEOTIDE SEQUENCE [LARGE SCALE GENOMIC DNA]</scope>
    <source>
        <strain evidence="1 2">L101</strain>
    </source>
</reference>
<evidence type="ECO:0000313" key="1">
    <source>
        <dbReference type="EMBL" id="PCK82841.1"/>
    </source>
</evidence>
<gene>
    <name evidence="1" type="ORF">CPT34_00755</name>
</gene>
<name>A0A2A5L0S2_9HYPH</name>
<dbReference type="Proteomes" id="UP000218807">
    <property type="component" value="Unassembled WGS sequence"/>
</dbReference>